<dbReference type="AlphaFoldDB" id="A0AAW5F754"/>
<dbReference type="EMBL" id="JAINVB010000001">
    <property type="protein sequence ID" value="MCK0087651.1"/>
    <property type="molecule type" value="Genomic_DNA"/>
</dbReference>
<dbReference type="SUPFAM" id="SSF53697">
    <property type="entry name" value="SIS domain"/>
    <property type="match status" value="1"/>
</dbReference>
<organism evidence="6 7">
    <name type="scientific">Clostridium symbiosum</name>
    <name type="common">Bacteroides symbiosus</name>
    <dbReference type="NCBI Taxonomy" id="1512"/>
    <lineage>
        <taxon>Bacteria</taxon>
        <taxon>Bacillati</taxon>
        <taxon>Bacillota</taxon>
        <taxon>Clostridia</taxon>
        <taxon>Lachnospirales</taxon>
        <taxon>Lachnospiraceae</taxon>
        <taxon>Otoolea</taxon>
    </lineage>
</organism>
<evidence type="ECO:0000259" key="5">
    <source>
        <dbReference type="PROSITE" id="PS51464"/>
    </source>
</evidence>
<evidence type="ECO:0000256" key="2">
    <source>
        <dbReference type="ARBA" id="ARBA00023125"/>
    </source>
</evidence>
<dbReference type="GO" id="GO:1901135">
    <property type="term" value="P:carbohydrate derivative metabolic process"/>
    <property type="evidence" value="ECO:0007669"/>
    <property type="project" value="InterPro"/>
</dbReference>
<dbReference type="InterPro" id="IPR000281">
    <property type="entry name" value="HTH_RpiR"/>
</dbReference>
<proteinExistence type="predicted"/>
<keyword evidence="1" id="KW-0805">Transcription regulation</keyword>
<dbReference type="SUPFAM" id="SSF46689">
    <property type="entry name" value="Homeodomain-like"/>
    <property type="match status" value="1"/>
</dbReference>
<keyword evidence="2" id="KW-0238">DNA-binding</keyword>
<keyword evidence="3" id="KW-0804">Transcription</keyword>
<sequence>MNDLLVRIKFQLPSLPRAEKIVAEELLENPEAIIDMTLAGMARETGSSEASIIRFCRRMGFNGYTELKHAFMKAVGEGGEVQSEKIENQDDMRTILKKVFQSNIQTLNDTLSLATDNYDKVLDALLKAKSIHFFGTGDAFSVCQLAFMKFNRLGVSGSAHSDVMLQLIAAANMKQGDVAFAVSYEGRSRNIVDAMRIAKEMGAVTICITKMNKSPMLKYTDINLFTSISDLTIGRDKVTRRVSDQAILDALYLGYITKCGQNTSKYLKKVQNAIDCNKM</sequence>
<evidence type="ECO:0000313" key="7">
    <source>
        <dbReference type="Proteomes" id="UP001203136"/>
    </source>
</evidence>
<dbReference type="InterPro" id="IPR046348">
    <property type="entry name" value="SIS_dom_sf"/>
</dbReference>
<dbReference type="CDD" id="cd05013">
    <property type="entry name" value="SIS_RpiR"/>
    <property type="match status" value="1"/>
</dbReference>
<dbReference type="InterPro" id="IPR036388">
    <property type="entry name" value="WH-like_DNA-bd_sf"/>
</dbReference>
<evidence type="ECO:0000256" key="3">
    <source>
        <dbReference type="ARBA" id="ARBA00023163"/>
    </source>
</evidence>
<dbReference type="PROSITE" id="PS51071">
    <property type="entry name" value="HTH_RPIR"/>
    <property type="match status" value="1"/>
</dbReference>
<evidence type="ECO:0000256" key="1">
    <source>
        <dbReference type="ARBA" id="ARBA00023015"/>
    </source>
</evidence>
<dbReference type="Gene3D" id="3.40.50.10490">
    <property type="entry name" value="Glucose-6-phosphate isomerase like protein, domain 1"/>
    <property type="match status" value="1"/>
</dbReference>
<dbReference type="PANTHER" id="PTHR30514">
    <property type="entry name" value="GLUCOKINASE"/>
    <property type="match status" value="1"/>
</dbReference>
<dbReference type="Pfam" id="PF01380">
    <property type="entry name" value="SIS"/>
    <property type="match status" value="1"/>
</dbReference>
<dbReference type="GO" id="GO:0003677">
    <property type="term" value="F:DNA binding"/>
    <property type="evidence" value="ECO:0007669"/>
    <property type="project" value="UniProtKB-KW"/>
</dbReference>
<dbReference type="GO" id="GO:0097367">
    <property type="term" value="F:carbohydrate derivative binding"/>
    <property type="evidence" value="ECO:0007669"/>
    <property type="project" value="InterPro"/>
</dbReference>
<dbReference type="PANTHER" id="PTHR30514:SF1">
    <property type="entry name" value="HTH-TYPE TRANSCRIPTIONAL REGULATOR HEXR-RELATED"/>
    <property type="match status" value="1"/>
</dbReference>
<dbReference type="InterPro" id="IPR047640">
    <property type="entry name" value="RpiR-like"/>
</dbReference>
<dbReference type="RefSeq" id="WP_024739160.1">
    <property type="nucleotide sequence ID" value="NZ_JAINVB010000001.1"/>
</dbReference>
<dbReference type="InterPro" id="IPR001347">
    <property type="entry name" value="SIS_dom"/>
</dbReference>
<evidence type="ECO:0000313" key="6">
    <source>
        <dbReference type="EMBL" id="MCK0087651.1"/>
    </source>
</evidence>
<evidence type="ECO:0000259" key="4">
    <source>
        <dbReference type="PROSITE" id="PS51071"/>
    </source>
</evidence>
<accession>A0AAW5F754</accession>
<reference evidence="6" key="1">
    <citation type="journal article" date="2022" name="Cell Host Microbe">
        <title>Colonization of the live biotherapeutic product VE303 and modulation of the microbiota and metabolites in healthy volunteers.</title>
        <authorList>
            <person name="Dsouza M."/>
            <person name="Menon R."/>
            <person name="Crossette E."/>
            <person name="Bhattarai S.K."/>
            <person name="Schneider J."/>
            <person name="Kim Y.G."/>
            <person name="Reddy S."/>
            <person name="Caballero S."/>
            <person name="Felix C."/>
            <person name="Cornacchione L."/>
            <person name="Hendrickson J."/>
            <person name="Watson A.R."/>
            <person name="Minot S.S."/>
            <person name="Greenfield N."/>
            <person name="Schopf L."/>
            <person name="Szabady R."/>
            <person name="Patarroyo J."/>
            <person name="Smith W."/>
            <person name="Harrison P."/>
            <person name="Kuijper E.J."/>
            <person name="Kelly C.P."/>
            <person name="Olle B."/>
            <person name="Bobilev D."/>
            <person name="Silber J.L."/>
            <person name="Bucci V."/>
            <person name="Roberts B."/>
            <person name="Faith J."/>
            <person name="Norman J.M."/>
        </authorList>
    </citation>
    <scope>NUCLEOTIDE SEQUENCE</scope>
    <source>
        <strain evidence="6">VE303-04</strain>
    </source>
</reference>
<dbReference type="InterPro" id="IPR035472">
    <property type="entry name" value="RpiR-like_SIS"/>
</dbReference>
<comment type="caution">
    <text evidence="6">The sequence shown here is derived from an EMBL/GenBank/DDBJ whole genome shotgun (WGS) entry which is preliminary data.</text>
</comment>
<gene>
    <name evidence="6" type="ORF">K5I21_17580</name>
</gene>
<dbReference type="Pfam" id="PF01418">
    <property type="entry name" value="HTH_6"/>
    <property type="match status" value="1"/>
</dbReference>
<dbReference type="Gene3D" id="1.10.10.10">
    <property type="entry name" value="Winged helix-like DNA-binding domain superfamily/Winged helix DNA-binding domain"/>
    <property type="match status" value="1"/>
</dbReference>
<dbReference type="GO" id="GO:0003700">
    <property type="term" value="F:DNA-binding transcription factor activity"/>
    <property type="evidence" value="ECO:0007669"/>
    <property type="project" value="InterPro"/>
</dbReference>
<name>A0AAW5F754_CLOSY</name>
<protein>
    <submittedName>
        <fullName evidence="6">MurR/RpiR family transcriptional regulator</fullName>
    </submittedName>
</protein>
<dbReference type="Proteomes" id="UP001203136">
    <property type="component" value="Unassembled WGS sequence"/>
</dbReference>
<dbReference type="PROSITE" id="PS51464">
    <property type="entry name" value="SIS"/>
    <property type="match status" value="1"/>
</dbReference>
<dbReference type="InterPro" id="IPR009057">
    <property type="entry name" value="Homeodomain-like_sf"/>
</dbReference>
<feature type="domain" description="HTH rpiR-type" evidence="4">
    <location>
        <begin position="2"/>
        <end position="78"/>
    </location>
</feature>
<feature type="domain" description="SIS" evidence="5">
    <location>
        <begin position="121"/>
        <end position="261"/>
    </location>
</feature>